<protein>
    <recommendedName>
        <fullName evidence="3">asparagine synthase (glutamine-hydrolyzing)</fullName>
        <ecNumber evidence="3">6.3.5.4</ecNumber>
    </recommendedName>
</protein>
<evidence type="ECO:0000313" key="11">
    <source>
        <dbReference type="Proteomes" id="UP001596523"/>
    </source>
</evidence>
<dbReference type="InterPro" id="IPR017932">
    <property type="entry name" value="GATase_2_dom"/>
</dbReference>
<dbReference type="EC" id="6.3.5.4" evidence="3"/>
<dbReference type="Gene3D" id="3.40.50.620">
    <property type="entry name" value="HUPs"/>
    <property type="match status" value="1"/>
</dbReference>
<dbReference type="EMBL" id="JBHTCF010000003">
    <property type="protein sequence ID" value="MFC7304653.1"/>
    <property type="molecule type" value="Genomic_DNA"/>
</dbReference>
<reference evidence="11" key="1">
    <citation type="journal article" date="2019" name="Int. J. Syst. Evol. Microbiol.">
        <title>The Global Catalogue of Microorganisms (GCM) 10K type strain sequencing project: providing services to taxonomists for standard genome sequencing and annotation.</title>
        <authorList>
            <consortium name="The Broad Institute Genomics Platform"/>
            <consortium name="The Broad Institute Genome Sequencing Center for Infectious Disease"/>
            <person name="Wu L."/>
            <person name="Ma J."/>
        </authorList>
    </citation>
    <scope>NUCLEOTIDE SEQUENCE [LARGE SCALE GENOMIC DNA]</scope>
    <source>
        <strain evidence="11">SYNS20</strain>
    </source>
</reference>
<evidence type="ECO:0000256" key="5">
    <source>
        <dbReference type="ARBA" id="ARBA00022840"/>
    </source>
</evidence>
<dbReference type="PROSITE" id="PS51278">
    <property type="entry name" value="GATASE_TYPE_2"/>
    <property type="match status" value="1"/>
</dbReference>
<dbReference type="CDD" id="cd00712">
    <property type="entry name" value="AsnB"/>
    <property type="match status" value="1"/>
</dbReference>
<keyword evidence="11" id="KW-1185">Reference proteome</keyword>
<feature type="domain" description="Glutamine amidotransferase type-2" evidence="9">
    <location>
        <begin position="2"/>
        <end position="214"/>
    </location>
</feature>
<dbReference type="SUPFAM" id="SSF52402">
    <property type="entry name" value="Adenine nucleotide alpha hydrolases-like"/>
    <property type="match status" value="1"/>
</dbReference>
<dbReference type="InterPro" id="IPR029055">
    <property type="entry name" value="Ntn_hydrolases_N"/>
</dbReference>
<dbReference type="InterPro" id="IPR006426">
    <property type="entry name" value="Asn_synth_AEB"/>
</dbReference>
<evidence type="ECO:0000256" key="1">
    <source>
        <dbReference type="ARBA" id="ARBA00005187"/>
    </source>
</evidence>
<dbReference type="PANTHER" id="PTHR43284">
    <property type="entry name" value="ASPARAGINE SYNTHETASE (GLUTAMINE-HYDROLYZING)"/>
    <property type="match status" value="1"/>
</dbReference>
<keyword evidence="6" id="KW-0061">Asparagine biosynthesis</keyword>
<organism evidence="10 11">
    <name type="scientific">Streptomyces monticola</name>
    <dbReference type="NCBI Taxonomy" id="2666263"/>
    <lineage>
        <taxon>Bacteria</taxon>
        <taxon>Bacillati</taxon>
        <taxon>Actinomycetota</taxon>
        <taxon>Actinomycetes</taxon>
        <taxon>Kitasatosporales</taxon>
        <taxon>Streptomycetaceae</taxon>
        <taxon>Streptomyces</taxon>
    </lineage>
</organism>
<keyword evidence="6" id="KW-0028">Amino-acid biosynthesis</keyword>
<gene>
    <name evidence="10" type="primary">asnB</name>
    <name evidence="10" type="ORF">ACFQVC_10545</name>
</gene>
<dbReference type="InterPro" id="IPR014729">
    <property type="entry name" value="Rossmann-like_a/b/a_fold"/>
</dbReference>
<comment type="pathway">
    <text evidence="1">Amino-acid biosynthesis; L-asparagine biosynthesis; L-asparagine from L-aspartate (L-Gln route): step 1/1.</text>
</comment>
<evidence type="ECO:0000256" key="6">
    <source>
        <dbReference type="ARBA" id="ARBA00022888"/>
    </source>
</evidence>
<dbReference type="PIRSF" id="PIRSF001589">
    <property type="entry name" value="Asn_synthetase_glu-h"/>
    <property type="match status" value="1"/>
</dbReference>
<dbReference type="PANTHER" id="PTHR43284:SF1">
    <property type="entry name" value="ASPARAGINE SYNTHETASE"/>
    <property type="match status" value="1"/>
</dbReference>
<dbReference type="Proteomes" id="UP001596523">
    <property type="component" value="Unassembled WGS sequence"/>
</dbReference>
<evidence type="ECO:0000259" key="9">
    <source>
        <dbReference type="PROSITE" id="PS51278"/>
    </source>
</evidence>
<dbReference type="NCBIfam" id="TIGR01536">
    <property type="entry name" value="asn_synth_AEB"/>
    <property type="match status" value="1"/>
</dbReference>
<keyword evidence="7" id="KW-0315">Glutamine amidotransferase</keyword>
<comment type="caution">
    <text evidence="10">The sequence shown here is derived from an EMBL/GenBank/DDBJ whole genome shotgun (WGS) entry which is preliminary data.</text>
</comment>
<keyword evidence="5" id="KW-0067">ATP-binding</keyword>
<dbReference type="Gene3D" id="3.60.20.10">
    <property type="entry name" value="Glutamine Phosphoribosylpyrophosphate, subunit 1, domain 1"/>
    <property type="match status" value="1"/>
</dbReference>
<dbReference type="Pfam" id="PF13537">
    <property type="entry name" value="GATase_7"/>
    <property type="match status" value="1"/>
</dbReference>
<keyword evidence="4" id="KW-0547">Nucleotide-binding</keyword>
<dbReference type="InterPro" id="IPR033738">
    <property type="entry name" value="AsnB_N"/>
</dbReference>
<name>A0ABW2JGK8_9ACTN</name>
<dbReference type="RefSeq" id="WP_381829256.1">
    <property type="nucleotide sequence ID" value="NZ_JBHTCF010000003.1"/>
</dbReference>
<evidence type="ECO:0000256" key="2">
    <source>
        <dbReference type="ARBA" id="ARBA00005752"/>
    </source>
</evidence>
<comment type="catalytic activity">
    <reaction evidence="8">
        <text>L-aspartate + L-glutamine + ATP + H2O = L-asparagine + L-glutamate + AMP + diphosphate + H(+)</text>
        <dbReference type="Rhea" id="RHEA:12228"/>
        <dbReference type="ChEBI" id="CHEBI:15377"/>
        <dbReference type="ChEBI" id="CHEBI:15378"/>
        <dbReference type="ChEBI" id="CHEBI:29985"/>
        <dbReference type="ChEBI" id="CHEBI:29991"/>
        <dbReference type="ChEBI" id="CHEBI:30616"/>
        <dbReference type="ChEBI" id="CHEBI:33019"/>
        <dbReference type="ChEBI" id="CHEBI:58048"/>
        <dbReference type="ChEBI" id="CHEBI:58359"/>
        <dbReference type="ChEBI" id="CHEBI:456215"/>
        <dbReference type="EC" id="6.3.5.4"/>
    </reaction>
</comment>
<accession>A0ABW2JGK8</accession>
<evidence type="ECO:0000256" key="8">
    <source>
        <dbReference type="ARBA" id="ARBA00048741"/>
    </source>
</evidence>
<dbReference type="CDD" id="cd01991">
    <property type="entry name" value="Asn_synthase_B_C"/>
    <property type="match status" value="1"/>
</dbReference>
<dbReference type="GO" id="GO:0004066">
    <property type="term" value="F:asparagine synthase (glutamine-hydrolyzing) activity"/>
    <property type="evidence" value="ECO:0007669"/>
    <property type="project" value="UniProtKB-EC"/>
</dbReference>
<sequence length="613" mass="69110">MCGITGWISFDRDLRGERATLDAMTETMACRGPDDRGIWTEGPAALGHRRLAIIDLPGGRQPMTAVTEQGTVALVYSGETYNFTELRRELAARGHHFTTASDTEVVLRGYLEWGEGVAERLNGMYAFALWDGRRDKLVMVRDRMGIKPFYYYPTPDGVLFGSEPKAVLANPLARRRVSLDGLREVFALVKTPGHAVWDGMHEVEPGTVVTVDRSGLRRHVYWALETREHTDDRATTIARVRELLDDIVRRQLVSDVPRCTLLSGGLDSSAMTALAARQLAESDETVRSFAVDFVGQADHFVADELRGTPDTPYVHDVARAARTDHRDIVLDSHTLADPEVRAHMIRARDLPLGFGDMDSSLYLLFRAIREHSTVALSGESADEVFGGYLQFFDERARRGETFPWLVRYAEHFGDDAGVLRPELDTALDLPAYVRDSHADAVAAVQRLDGESDFEYRMRQICHQHLTRFVRVLLDRKDRASMAVGLEVRVPFCDHRLVEYVYNTPWALKSFDGREKSLLREASADLLPQSVYDRVKSPYPSTQDPKYAATLQEHVKDILAAPGHPVFELLDRDRVHALAHRETPQTTQAARRGLERTLDLALWMDLYTPELALD</sequence>
<dbReference type="Pfam" id="PF00733">
    <property type="entry name" value="Asn_synthase"/>
    <property type="match status" value="1"/>
</dbReference>
<evidence type="ECO:0000256" key="4">
    <source>
        <dbReference type="ARBA" id="ARBA00022741"/>
    </source>
</evidence>
<keyword evidence="10" id="KW-0436">Ligase</keyword>
<dbReference type="InterPro" id="IPR051786">
    <property type="entry name" value="ASN_synthetase/amidase"/>
</dbReference>
<dbReference type="SUPFAM" id="SSF56235">
    <property type="entry name" value="N-terminal nucleophile aminohydrolases (Ntn hydrolases)"/>
    <property type="match status" value="1"/>
</dbReference>
<evidence type="ECO:0000256" key="3">
    <source>
        <dbReference type="ARBA" id="ARBA00012737"/>
    </source>
</evidence>
<proteinExistence type="inferred from homology"/>
<comment type="similarity">
    <text evidence="2">Belongs to the asparagine synthetase family.</text>
</comment>
<dbReference type="InterPro" id="IPR001962">
    <property type="entry name" value="Asn_synthase"/>
</dbReference>
<evidence type="ECO:0000313" key="10">
    <source>
        <dbReference type="EMBL" id="MFC7304653.1"/>
    </source>
</evidence>
<evidence type="ECO:0000256" key="7">
    <source>
        <dbReference type="ARBA" id="ARBA00022962"/>
    </source>
</evidence>